<gene>
    <name evidence="1" type="ORF">BFS35_004065</name>
</gene>
<accession>A0A2G5NRX6</accession>
<evidence type="ECO:0000313" key="1">
    <source>
        <dbReference type="EMBL" id="RAI82870.1"/>
    </source>
</evidence>
<keyword evidence="2" id="KW-1185">Reference proteome</keyword>
<dbReference type="AlphaFoldDB" id="A0A2G5NRX6"/>
<protein>
    <recommendedName>
        <fullName evidence="3">Sigma-70 family RNA polymerase sigma factor</fullName>
    </recommendedName>
</protein>
<dbReference type="EMBL" id="MJBI02000001">
    <property type="protein sequence ID" value="RAI82870.1"/>
    <property type="molecule type" value="Genomic_DNA"/>
</dbReference>
<dbReference type="Proteomes" id="UP000229523">
    <property type="component" value="Unassembled WGS sequence"/>
</dbReference>
<comment type="caution">
    <text evidence="1">The sequence shown here is derived from an EMBL/GenBank/DDBJ whole genome shotgun (WGS) entry which is preliminary data.</text>
</comment>
<name>A0A2G5NRX6_9STAP</name>
<sequence length="119" mass="14038">MSKEKRELKKYILNYHKQIEDVEIDDHMLEDEQFFSLDDVTDVDYNDALEQDTNIADSNTINVLIEKIQEVTTEREEAIFICFLQGKDMEEIKRIFMLGEAMLNKHLDKVIDKVIEGSH</sequence>
<evidence type="ECO:0008006" key="3">
    <source>
        <dbReference type="Google" id="ProtNLM"/>
    </source>
</evidence>
<reference evidence="1 2" key="1">
    <citation type="journal article" date="2018" name="Front. Microbiol.">
        <title>Description and Comparative Genomics of Macrococcus caseolyticus subsp. hominis subsp. nov., Macrococcus goetzii sp. nov., Macrococcus epidermidis sp. nov., and Macrococcus bohemicus sp. nov., Novel Macrococci From Human Clinical Material With Virulence Potential and Suspected Uptake of Foreign DNA by Natural Transformation.</title>
        <authorList>
            <person name="Maslanova I."/>
            <person name="Wertheimer Z."/>
            <person name="Sedlacek I."/>
            <person name="Svec P."/>
            <person name="Indrakova A."/>
            <person name="Kovarovic V."/>
            <person name="Schumann P."/>
            <person name="Sproer C."/>
            <person name="Kralova S."/>
            <person name="Sedo O."/>
            <person name="Kristofova L."/>
            <person name="Vrbovska V."/>
            <person name="Fuzik T."/>
            <person name="Petras P."/>
            <person name="Zdrahal Z."/>
            <person name="Ruzickova V."/>
            <person name="Doskar J."/>
            <person name="Pantucek R."/>
        </authorList>
    </citation>
    <scope>NUCLEOTIDE SEQUENCE [LARGE SCALE GENOMIC DNA]</scope>
    <source>
        <strain evidence="1 2">CCM 4927</strain>
    </source>
</reference>
<organism evidence="1 2">
    <name type="scientific">Macrococcoides goetzii</name>
    <dbReference type="NCBI Taxonomy" id="1891097"/>
    <lineage>
        <taxon>Bacteria</taxon>
        <taxon>Bacillati</taxon>
        <taxon>Bacillota</taxon>
        <taxon>Bacilli</taxon>
        <taxon>Bacillales</taxon>
        <taxon>Staphylococcaceae</taxon>
        <taxon>Macrococcoides</taxon>
    </lineage>
</organism>
<evidence type="ECO:0000313" key="2">
    <source>
        <dbReference type="Proteomes" id="UP000229523"/>
    </source>
</evidence>
<proteinExistence type="predicted"/>